<organism evidence="1 2">
    <name type="scientific">Trema orientale</name>
    <name type="common">Charcoal tree</name>
    <name type="synonym">Celtis orientalis</name>
    <dbReference type="NCBI Taxonomy" id="63057"/>
    <lineage>
        <taxon>Eukaryota</taxon>
        <taxon>Viridiplantae</taxon>
        <taxon>Streptophyta</taxon>
        <taxon>Embryophyta</taxon>
        <taxon>Tracheophyta</taxon>
        <taxon>Spermatophyta</taxon>
        <taxon>Magnoliopsida</taxon>
        <taxon>eudicotyledons</taxon>
        <taxon>Gunneridae</taxon>
        <taxon>Pentapetalae</taxon>
        <taxon>rosids</taxon>
        <taxon>fabids</taxon>
        <taxon>Rosales</taxon>
        <taxon>Cannabaceae</taxon>
        <taxon>Trema</taxon>
    </lineage>
</organism>
<dbReference type="AlphaFoldDB" id="A0A2P5CVR3"/>
<dbReference type="Proteomes" id="UP000237000">
    <property type="component" value="Unassembled WGS sequence"/>
</dbReference>
<keyword evidence="2" id="KW-1185">Reference proteome</keyword>
<sequence length="59" mass="6749">MTHPRQLRPSPTSMELFSIFGNDVNETTTSSSLAMRAGVRFVKSYYLQVPIRDRAFVKI</sequence>
<gene>
    <name evidence="1" type="ORF">TorRG33x02_271760</name>
</gene>
<accession>A0A2P5CVR3</accession>
<evidence type="ECO:0000313" key="2">
    <source>
        <dbReference type="Proteomes" id="UP000237000"/>
    </source>
</evidence>
<comment type="caution">
    <text evidence="1">The sequence shown here is derived from an EMBL/GenBank/DDBJ whole genome shotgun (WGS) entry which is preliminary data.</text>
</comment>
<proteinExistence type="predicted"/>
<evidence type="ECO:0000313" key="1">
    <source>
        <dbReference type="EMBL" id="PON65118.1"/>
    </source>
</evidence>
<dbReference type="EMBL" id="JXTC01000323">
    <property type="protein sequence ID" value="PON65118.1"/>
    <property type="molecule type" value="Genomic_DNA"/>
</dbReference>
<reference evidence="2" key="1">
    <citation type="submission" date="2016-06" db="EMBL/GenBank/DDBJ databases">
        <title>Parallel loss of symbiosis genes in relatives of nitrogen-fixing non-legume Parasponia.</title>
        <authorList>
            <person name="Van Velzen R."/>
            <person name="Holmer R."/>
            <person name="Bu F."/>
            <person name="Rutten L."/>
            <person name="Van Zeijl A."/>
            <person name="Liu W."/>
            <person name="Santuari L."/>
            <person name="Cao Q."/>
            <person name="Sharma T."/>
            <person name="Shen D."/>
            <person name="Roswanjaya Y."/>
            <person name="Wardhani T."/>
            <person name="Kalhor M.S."/>
            <person name="Jansen J."/>
            <person name="Van den Hoogen J."/>
            <person name="Gungor B."/>
            <person name="Hartog M."/>
            <person name="Hontelez J."/>
            <person name="Verver J."/>
            <person name="Yang W.-C."/>
            <person name="Schijlen E."/>
            <person name="Repin R."/>
            <person name="Schilthuizen M."/>
            <person name="Schranz E."/>
            <person name="Heidstra R."/>
            <person name="Miyata K."/>
            <person name="Fedorova E."/>
            <person name="Kohlen W."/>
            <person name="Bisseling T."/>
            <person name="Smit S."/>
            <person name="Geurts R."/>
        </authorList>
    </citation>
    <scope>NUCLEOTIDE SEQUENCE [LARGE SCALE GENOMIC DNA]</scope>
    <source>
        <strain evidence="2">cv. RG33-2</strain>
    </source>
</reference>
<name>A0A2P5CVR3_TREOI</name>
<protein>
    <submittedName>
        <fullName evidence="1">Uncharacterized protein</fullName>
    </submittedName>
</protein>
<dbReference type="InParanoid" id="A0A2P5CVR3"/>